<evidence type="ECO:0000313" key="1">
    <source>
        <dbReference type="EMBL" id="KMU73500.1"/>
    </source>
</evidence>
<dbReference type="Proteomes" id="UP000054559">
    <property type="component" value="Unassembled WGS sequence"/>
</dbReference>
<reference evidence="2" key="1">
    <citation type="journal article" date="2010" name="Genome Res.">
        <title>Population genomic sequencing of Coccidioides fungi reveals recent hybridization and transposon control.</title>
        <authorList>
            <person name="Neafsey D.E."/>
            <person name="Barker B.M."/>
            <person name="Sharpton T.J."/>
            <person name="Stajich J.E."/>
            <person name="Park D.J."/>
            <person name="Whiston E."/>
            <person name="Hung C.-Y."/>
            <person name="McMahan C."/>
            <person name="White J."/>
            <person name="Sykes S."/>
            <person name="Heiman D."/>
            <person name="Young S."/>
            <person name="Zeng Q."/>
            <person name="Abouelleil A."/>
            <person name="Aftuck L."/>
            <person name="Bessette D."/>
            <person name="Brown A."/>
            <person name="FitzGerald M."/>
            <person name="Lui A."/>
            <person name="Macdonald J.P."/>
            <person name="Priest M."/>
            <person name="Orbach M.J."/>
            <person name="Galgiani J.N."/>
            <person name="Kirkland T.N."/>
            <person name="Cole G.T."/>
            <person name="Birren B.W."/>
            <person name="Henn M.R."/>
            <person name="Taylor J.W."/>
            <person name="Rounsley S.D."/>
        </authorList>
    </citation>
    <scope>NUCLEOTIDE SEQUENCE [LARGE SCALE GENOMIC DNA]</scope>
    <source>
        <strain evidence="2">RMSCC 3703</strain>
    </source>
</reference>
<dbReference type="EMBL" id="DS268130">
    <property type="protein sequence ID" value="KMU73500.1"/>
    <property type="molecule type" value="Genomic_DNA"/>
</dbReference>
<proteinExistence type="predicted"/>
<name>A0A0J8QM73_COCIT</name>
<protein>
    <submittedName>
        <fullName evidence="1">Uncharacterized protein</fullName>
    </submittedName>
</protein>
<evidence type="ECO:0000313" key="2">
    <source>
        <dbReference type="Proteomes" id="UP000054559"/>
    </source>
</evidence>
<accession>A0A0J8QM73</accession>
<organism evidence="1 2">
    <name type="scientific">Coccidioides immitis RMSCC 3703</name>
    <dbReference type="NCBI Taxonomy" id="454286"/>
    <lineage>
        <taxon>Eukaryota</taxon>
        <taxon>Fungi</taxon>
        <taxon>Dikarya</taxon>
        <taxon>Ascomycota</taxon>
        <taxon>Pezizomycotina</taxon>
        <taxon>Eurotiomycetes</taxon>
        <taxon>Eurotiomycetidae</taxon>
        <taxon>Onygenales</taxon>
        <taxon>Onygenaceae</taxon>
        <taxon>Coccidioides</taxon>
    </lineage>
</organism>
<gene>
    <name evidence="1" type="ORF">CISG_03635</name>
</gene>
<dbReference type="AlphaFoldDB" id="A0A0J8QM73"/>
<sequence>MALGELLRTPCPFPPTALGQSRQVSSKPEVRIYAAKRKVGISGLQFVWGCRTQLRTEEDVRNFYD</sequence>